<reference evidence="3 4" key="1">
    <citation type="submission" date="2016-02" db="EMBL/GenBank/DDBJ databases">
        <title>Draft genome sequence of Hydrogenophaga sp. LPB0072.</title>
        <authorList>
            <person name="Shin S.-K."/>
            <person name="Yi H."/>
        </authorList>
    </citation>
    <scope>NUCLEOTIDE SEQUENCE [LARGE SCALE GENOMIC DNA]</scope>
    <source>
        <strain evidence="3 4">LPB0072</strain>
    </source>
</reference>
<dbReference type="InterPro" id="IPR001509">
    <property type="entry name" value="Epimerase_deHydtase"/>
</dbReference>
<dbReference type="OrthoDB" id="112777at2"/>
<dbReference type="PANTHER" id="PTHR48079">
    <property type="entry name" value="PROTEIN YEEZ"/>
    <property type="match status" value="1"/>
</dbReference>
<feature type="domain" description="NAD-dependent epimerase/dehydratase" evidence="1">
    <location>
        <begin position="18"/>
        <end position="222"/>
    </location>
</feature>
<dbReference type="Pfam" id="PF01370">
    <property type="entry name" value="Epimerase"/>
    <property type="match status" value="1"/>
</dbReference>
<reference evidence="2 5" key="2">
    <citation type="submission" date="2016-10" db="EMBL/GenBank/DDBJ databases">
        <title>Hydorgenophaga sp. LPB0072 isolated from gastropod.</title>
        <authorList>
            <person name="Kim E."/>
            <person name="Yi H."/>
        </authorList>
    </citation>
    <scope>NUCLEOTIDE SEQUENCE [LARGE SCALE GENOMIC DNA]</scope>
    <source>
        <strain evidence="2 5">LPB0072</strain>
    </source>
</reference>
<dbReference type="EMBL" id="CP017476">
    <property type="protein sequence ID" value="AOW15013.1"/>
    <property type="molecule type" value="Genomic_DNA"/>
</dbReference>
<evidence type="ECO:0000313" key="5">
    <source>
        <dbReference type="Proteomes" id="UP000185680"/>
    </source>
</evidence>
<keyword evidence="4" id="KW-1185">Reference proteome</keyword>
<protein>
    <recommendedName>
        <fullName evidence="1">NAD-dependent epimerase/dehydratase domain-containing protein</fullName>
    </recommendedName>
</protein>
<dbReference type="KEGG" id="hyl:LPB072_21585"/>
<organism evidence="2 5">
    <name type="scientific">Hydrogenophaga crassostreae</name>
    <dbReference type="NCBI Taxonomy" id="1763535"/>
    <lineage>
        <taxon>Bacteria</taxon>
        <taxon>Pseudomonadati</taxon>
        <taxon>Pseudomonadota</taxon>
        <taxon>Betaproteobacteria</taxon>
        <taxon>Burkholderiales</taxon>
        <taxon>Comamonadaceae</taxon>
        <taxon>Hydrogenophaga</taxon>
    </lineage>
</organism>
<gene>
    <name evidence="2" type="ORF">LPB072_21585</name>
    <name evidence="3" type="ORF">LPB72_20970</name>
</gene>
<evidence type="ECO:0000313" key="3">
    <source>
        <dbReference type="EMBL" id="OAD39466.1"/>
    </source>
</evidence>
<dbReference type="SUPFAM" id="SSF51735">
    <property type="entry name" value="NAD(P)-binding Rossmann-fold domains"/>
    <property type="match status" value="1"/>
</dbReference>
<dbReference type="PANTHER" id="PTHR48079:SF6">
    <property type="entry name" value="NAD(P)-BINDING DOMAIN-CONTAINING PROTEIN-RELATED"/>
    <property type="match status" value="1"/>
</dbReference>
<name>A0A167GHU2_9BURK</name>
<accession>A0A167GHU2</accession>
<dbReference type="InterPro" id="IPR051783">
    <property type="entry name" value="NAD(P)-dependent_oxidoreduct"/>
</dbReference>
<dbReference type="STRING" id="1763535.LPB072_21585"/>
<evidence type="ECO:0000313" key="2">
    <source>
        <dbReference type="EMBL" id="AOW15013.1"/>
    </source>
</evidence>
<dbReference type="GO" id="GO:0004029">
    <property type="term" value="F:aldehyde dehydrogenase (NAD+) activity"/>
    <property type="evidence" value="ECO:0007669"/>
    <property type="project" value="TreeGrafter"/>
</dbReference>
<dbReference type="Proteomes" id="UP000185657">
    <property type="component" value="Unassembled WGS sequence"/>
</dbReference>
<dbReference type="InterPro" id="IPR036291">
    <property type="entry name" value="NAD(P)-bd_dom_sf"/>
</dbReference>
<dbReference type="EMBL" id="LVWD01000042">
    <property type="protein sequence ID" value="OAD39466.1"/>
    <property type="molecule type" value="Genomic_DNA"/>
</dbReference>
<evidence type="ECO:0000313" key="4">
    <source>
        <dbReference type="Proteomes" id="UP000185657"/>
    </source>
</evidence>
<sequence>MTSPQTQIPSEPSGLHTILGANGVIARELSQALERQGLPVRQVSRHPRTVNPADQLQAADLLDARAVLGAVAGSEVVYLVAGLVYDAAVWVAQWPVVMRHVIEACEQHGARLVFLDNVYAYGWVSGEMTEQTPFNPCSRKGEVRAAVATQLLNAIAQSRVNAMIARSADFYGPGAANSFLSFTVFDRLSKGKAPQWIGDPGKMHSFTYTPDAGRALALLGRTESAYGQTWHLPTCAETLTGDHFVRLACQLAAQPCRLQVLPNWLLTPLSWLVPLIRENREMLYQLQRDYRFDSSKFTRTFGVGATTYQDGIRATLASRATAGH</sequence>
<proteinExistence type="predicted"/>
<dbReference type="Proteomes" id="UP000185680">
    <property type="component" value="Chromosome"/>
</dbReference>
<dbReference type="AlphaFoldDB" id="A0A167GHU2"/>
<dbReference type="Gene3D" id="3.40.50.720">
    <property type="entry name" value="NAD(P)-binding Rossmann-like Domain"/>
    <property type="match status" value="1"/>
</dbReference>
<dbReference type="GO" id="GO:0005737">
    <property type="term" value="C:cytoplasm"/>
    <property type="evidence" value="ECO:0007669"/>
    <property type="project" value="TreeGrafter"/>
</dbReference>
<evidence type="ECO:0000259" key="1">
    <source>
        <dbReference type="Pfam" id="PF01370"/>
    </source>
</evidence>